<accession>A0A9K3DBS7</accession>
<comment type="caution">
    <text evidence="1">The sequence shown here is derived from an EMBL/GenBank/DDBJ whole genome shotgun (WGS) entry which is preliminary data.</text>
</comment>
<protein>
    <submittedName>
        <fullName evidence="1">Uncharacterized protein</fullName>
    </submittedName>
</protein>
<evidence type="ECO:0000313" key="2">
    <source>
        <dbReference type="Proteomes" id="UP000265618"/>
    </source>
</evidence>
<sequence length="50" mass="5670">IIWSMGKDFEVFIPTISIVIESDPETGIPERLLDELRSAMSSVYGTEQRL</sequence>
<evidence type="ECO:0000313" key="1">
    <source>
        <dbReference type="EMBL" id="GIQ92589.1"/>
    </source>
</evidence>
<organism evidence="1 2">
    <name type="scientific">Kipferlia bialata</name>
    <dbReference type="NCBI Taxonomy" id="797122"/>
    <lineage>
        <taxon>Eukaryota</taxon>
        <taxon>Metamonada</taxon>
        <taxon>Carpediemonas-like organisms</taxon>
        <taxon>Kipferlia</taxon>
    </lineage>
</organism>
<proteinExistence type="predicted"/>
<gene>
    <name evidence="1" type="ORF">KIPB_016451</name>
</gene>
<dbReference type="EMBL" id="BDIP01010062">
    <property type="protein sequence ID" value="GIQ92589.1"/>
    <property type="molecule type" value="Genomic_DNA"/>
</dbReference>
<feature type="non-terminal residue" evidence="1">
    <location>
        <position position="1"/>
    </location>
</feature>
<dbReference type="AlphaFoldDB" id="A0A9K3DBS7"/>
<keyword evidence="2" id="KW-1185">Reference proteome</keyword>
<dbReference type="Proteomes" id="UP000265618">
    <property type="component" value="Unassembled WGS sequence"/>
</dbReference>
<name>A0A9K3DBS7_9EUKA</name>
<reference evidence="1 2" key="1">
    <citation type="journal article" date="2018" name="PLoS ONE">
        <title>The draft genome of Kipferlia bialata reveals reductive genome evolution in fornicate parasites.</title>
        <authorList>
            <person name="Tanifuji G."/>
            <person name="Takabayashi S."/>
            <person name="Kume K."/>
            <person name="Takagi M."/>
            <person name="Nakayama T."/>
            <person name="Kamikawa R."/>
            <person name="Inagaki Y."/>
            <person name="Hashimoto T."/>
        </authorList>
    </citation>
    <scope>NUCLEOTIDE SEQUENCE [LARGE SCALE GENOMIC DNA]</scope>
    <source>
        <strain evidence="1">NY0173</strain>
    </source>
</reference>